<organism evidence="2 3">
    <name type="scientific">Rhododendron williamsianum</name>
    <dbReference type="NCBI Taxonomy" id="262921"/>
    <lineage>
        <taxon>Eukaryota</taxon>
        <taxon>Viridiplantae</taxon>
        <taxon>Streptophyta</taxon>
        <taxon>Embryophyta</taxon>
        <taxon>Tracheophyta</taxon>
        <taxon>Spermatophyta</taxon>
        <taxon>Magnoliopsida</taxon>
        <taxon>eudicotyledons</taxon>
        <taxon>Gunneridae</taxon>
        <taxon>Pentapetalae</taxon>
        <taxon>asterids</taxon>
        <taxon>Ericales</taxon>
        <taxon>Ericaceae</taxon>
        <taxon>Ericoideae</taxon>
        <taxon>Rhodoreae</taxon>
        <taxon>Rhododendron</taxon>
    </lineage>
</organism>
<reference evidence="2 3" key="1">
    <citation type="journal article" date="2019" name="Genome Biol. Evol.">
        <title>The Rhododendron genome and chromosomal organization provide insight into shared whole-genome duplications across the heath family (Ericaceae).</title>
        <authorList>
            <person name="Soza V.L."/>
            <person name="Lindsley D."/>
            <person name="Waalkes A."/>
            <person name="Ramage E."/>
            <person name="Patwardhan R.P."/>
            <person name="Burton J.N."/>
            <person name="Adey A."/>
            <person name="Kumar A."/>
            <person name="Qiu R."/>
            <person name="Shendure J."/>
            <person name="Hall B."/>
        </authorList>
    </citation>
    <scope>NUCLEOTIDE SEQUENCE [LARGE SCALE GENOMIC DNA]</scope>
    <source>
        <strain evidence="2">RSF 1966-606</strain>
    </source>
</reference>
<accession>A0A6A4M980</accession>
<proteinExistence type="predicted"/>
<evidence type="ECO:0000313" key="2">
    <source>
        <dbReference type="EMBL" id="KAE9464644.1"/>
    </source>
</evidence>
<feature type="region of interest" description="Disordered" evidence="1">
    <location>
        <begin position="252"/>
        <end position="278"/>
    </location>
</feature>
<keyword evidence="3" id="KW-1185">Reference proteome</keyword>
<feature type="non-terminal residue" evidence="2">
    <location>
        <position position="1"/>
    </location>
</feature>
<evidence type="ECO:0000313" key="3">
    <source>
        <dbReference type="Proteomes" id="UP000428333"/>
    </source>
</evidence>
<protein>
    <submittedName>
        <fullName evidence="2">Uncharacterized protein</fullName>
    </submittedName>
</protein>
<dbReference type="AlphaFoldDB" id="A0A6A4M980"/>
<feature type="compositionally biased region" description="Acidic residues" evidence="1">
    <location>
        <begin position="269"/>
        <end position="278"/>
    </location>
</feature>
<dbReference type="EMBL" id="QEFC01000329">
    <property type="protein sequence ID" value="KAE9464644.1"/>
    <property type="molecule type" value="Genomic_DNA"/>
</dbReference>
<dbReference type="GO" id="GO:0009507">
    <property type="term" value="C:chloroplast"/>
    <property type="evidence" value="ECO:0007669"/>
    <property type="project" value="TreeGrafter"/>
</dbReference>
<name>A0A6A4M980_9ERIC</name>
<evidence type="ECO:0000256" key="1">
    <source>
        <dbReference type="SAM" id="MobiDB-lite"/>
    </source>
</evidence>
<sequence length="278" mass="31545">MQIHRRAGLTTGLITNNISSKPVVSISTRGHENRFAILCGYGNTLPWHPLLCPKPIRLHQARKTPVTRRAVGPVRAFGRSDFDSFAKRMATGEVWRDVLRSTNDGFEQLVYETRKTAERIDRRFSVSRRLSAVAQSASYRAREIDRDFEITRRLRTFSLDFSQNWPRVLNHPSRLDTILPLVCAIWMDVSLFDIWNMDTPLAGPLLIGTVANNFIIKGSCPACKKQFAGYKNQIVRCTSCGNIVWQRQGDFFPGGRKGTTPSSSKSDPEIIDVEFEEK</sequence>
<comment type="caution">
    <text evidence="2">The sequence shown here is derived from an EMBL/GenBank/DDBJ whole genome shotgun (WGS) entry which is preliminary data.</text>
</comment>
<dbReference type="OrthoDB" id="2018506at2759"/>
<dbReference type="PANTHER" id="PTHR36356">
    <property type="entry name" value="EXPRESSED PROTEIN"/>
    <property type="match status" value="1"/>
</dbReference>
<dbReference type="Proteomes" id="UP000428333">
    <property type="component" value="Linkage Group LG02"/>
</dbReference>
<gene>
    <name evidence="2" type="ORF">C3L33_03441</name>
</gene>
<dbReference type="PANTHER" id="PTHR36356:SF1">
    <property type="entry name" value="EXPRESSED PROTEIN"/>
    <property type="match status" value="1"/>
</dbReference>